<dbReference type="PANTHER" id="PTHR43289:SF6">
    <property type="entry name" value="SERINE_THREONINE-PROTEIN KINASE NEKL-3"/>
    <property type="match status" value="1"/>
</dbReference>
<dbReference type="PROSITE" id="PS50011">
    <property type="entry name" value="PROTEIN_KINASE_DOM"/>
    <property type="match status" value="1"/>
</dbReference>
<evidence type="ECO:0000256" key="3">
    <source>
        <dbReference type="ARBA" id="ARBA00022777"/>
    </source>
</evidence>
<dbReference type="GO" id="GO:0016301">
    <property type="term" value="F:kinase activity"/>
    <property type="evidence" value="ECO:0007669"/>
    <property type="project" value="UniProtKB-KW"/>
</dbReference>
<dbReference type="Proteomes" id="UP000825066">
    <property type="component" value="Chromosome"/>
</dbReference>
<dbReference type="RefSeq" id="WP_130768639.1">
    <property type="nucleotide sequence ID" value="NZ_AP024684.1"/>
</dbReference>
<feature type="domain" description="Protein kinase" evidence="5">
    <location>
        <begin position="30"/>
        <end position="345"/>
    </location>
</feature>
<gene>
    <name evidence="6" type="ORF">STNY_R04350</name>
</gene>
<keyword evidence="7" id="KW-1185">Reference proteome</keyword>
<keyword evidence="3 6" id="KW-0418">Kinase</keyword>
<dbReference type="PANTHER" id="PTHR43289">
    <property type="entry name" value="MITOGEN-ACTIVATED PROTEIN KINASE KINASE KINASE 20-RELATED"/>
    <property type="match status" value="1"/>
</dbReference>
<evidence type="ECO:0000256" key="4">
    <source>
        <dbReference type="ARBA" id="ARBA00022840"/>
    </source>
</evidence>
<dbReference type="SMART" id="SM00220">
    <property type="entry name" value="S_TKc"/>
    <property type="match status" value="1"/>
</dbReference>
<keyword evidence="1" id="KW-0808">Transferase</keyword>
<keyword evidence="2" id="KW-0547">Nucleotide-binding</keyword>
<accession>A0ABM7QY45</accession>
<organism evidence="6 7">
    <name type="scientific">Stenotrophomonas pavanii</name>
    <dbReference type="NCBI Taxonomy" id="487698"/>
    <lineage>
        <taxon>Bacteria</taxon>
        <taxon>Pseudomonadati</taxon>
        <taxon>Pseudomonadota</taxon>
        <taxon>Gammaproteobacteria</taxon>
        <taxon>Lysobacterales</taxon>
        <taxon>Lysobacteraceae</taxon>
        <taxon>Stenotrophomonas</taxon>
    </lineage>
</organism>
<dbReference type="CDD" id="cd00180">
    <property type="entry name" value="PKc"/>
    <property type="match status" value="1"/>
</dbReference>
<evidence type="ECO:0000313" key="7">
    <source>
        <dbReference type="Proteomes" id="UP000825066"/>
    </source>
</evidence>
<dbReference type="InterPro" id="IPR011009">
    <property type="entry name" value="Kinase-like_dom_sf"/>
</dbReference>
<dbReference type="InterPro" id="IPR000719">
    <property type="entry name" value="Prot_kinase_dom"/>
</dbReference>
<reference evidence="6 7" key="1">
    <citation type="submission" date="2021-05" db="EMBL/GenBank/DDBJ databases">
        <title>Complete Genome Sequence of Stenotrophomonas pavanii strain Y.</title>
        <authorList>
            <person name="Dohra H."/>
            <person name="Mohad Din A.R.J."/>
            <person name="Suzuki K."/>
            <person name="Fatma A."/>
            <person name="Honjyo M."/>
            <person name="Nishimura T."/>
            <person name="Moriuch R."/>
            <person name="Masuda K."/>
            <person name="Minoura A."/>
            <person name="Tashiro Y."/>
            <person name="Futamata H."/>
        </authorList>
    </citation>
    <scope>NUCLEOTIDE SEQUENCE [LARGE SCALE GENOMIC DNA]</scope>
    <source>
        <strain evidence="7">Y</strain>
    </source>
</reference>
<protein>
    <submittedName>
        <fullName evidence="6">Protein kinase family protein</fullName>
    </submittedName>
</protein>
<name>A0ABM7QY45_9GAMM</name>
<evidence type="ECO:0000313" key="6">
    <source>
        <dbReference type="EMBL" id="BCX42276.1"/>
    </source>
</evidence>
<sequence length="392" mass="43452">MLHGNSQLLVDTLESLELFENRYSNLQLVNVPISGPKRGFFSLIFRAKDELTGNEVALKFFDLDPNKADVYRIKSFEREHEILTRLIGAPRCLQVLSNFNTYNLQAAVSGGIVITLPASYFAVDWLDDDIDEYFQSQGTKPAIEKLKIFNEVVLAVESLHSRGVFHRDLKADNFRAQQRIDGREVVAIDLGTAARYDSAPISSSYGGPVGMLMYSAPEAFCGLSGARTVAPLSDVFALGCMLFELFHHDDFPAAFRRVNSDFDVRFAALRSKVGSEVSVEAKLNSWSREAPKLLHGLSPVTLSGAGSSAPLCIADILTSLVGRMTVPDFQQRTISFRRIREVSWNAIRIIENQQLAKRKAKQAADRRAARAAKAAARAQRVIGLRNLDSARV</sequence>
<proteinExistence type="predicted"/>
<dbReference type="Pfam" id="PF00069">
    <property type="entry name" value="Pkinase"/>
    <property type="match status" value="1"/>
</dbReference>
<evidence type="ECO:0000256" key="2">
    <source>
        <dbReference type="ARBA" id="ARBA00022741"/>
    </source>
</evidence>
<keyword evidence="4" id="KW-0067">ATP-binding</keyword>
<dbReference type="EMBL" id="AP024684">
    <property type="protein sequence ID" value="BCX42276.1"/>
    <property type="molecule type" value="Genomic_DNA"/>
</dbReference>
<dbReference type="SUPFAM" id="SSF56112">
    <property type="entry name" value="Protein kinase-like (PK-like)"/>
    <property type="match status" value="1"/>
</dbReference>
<evidence type="ECO:0000259" key="5">
    <source>
        <dbReference type="PROSITE" id="PS50011"/>
    </source>
</evidence>
<dbReference type="Gene3D" id="1.10.510.10">
    <property type="entry name" value="Transferase(Phosphotransferase) domain 1"/>
    <property type="match status" value="1"/>
</dbReference>
<evidence type="ECO:0000256" key="1">
    <source>
        <dbReference type="ARBA" id="ARBA00022679"/>
    </source>
</evidence>